<proteinExistence type="inferred from homology"/>
<dbReference type="Proteomes" id="UP000466894">
    <property type="component" value="Chromosome"/>
</dbReference>
<evidence type="ECO:0000259" key="4">
    <source>
        <dbReference type="Pfam" id="PF07804"/>
    </source>
</evidence>
<dbReference type="AlphaFoldDB" id="A0A7I7PDS1"/>
<dbReference type="EMBL" id="AP022583">
    <property type="protein sequence ID" value="BBY06768.1"/>
    <property type="molecule type" value="Genomic_DNA"/>
</dbReference>
<dbReference type="RefSeq" id="WP_083089774.1">
    <property type="nucleotide sequence ID" value="NZ_AP022583.1"/>
</dbReference>
<name>A0A7I7PDS1_9MYCO</name>
<organism evidence="6 9">
    <name type="scientific">Mycobacterium noviomagense</name>
    <dbReference type="NCBI Taxonomy" id="459858"/>
    <lineage>
        <taxon>Bacteria</taxon>
        <taxon>Bacillati</taxon>
        <taxon>Actinomycetota</taxon>
        <taxon>Actinomycetes</taxon>
        <taxon>Mycobacteriales</taxon>
        <taxon>Mycobacteriaceae</taxon>
        <taxon>Mycobacterium</taxon>
    </lineage>
</organism>
<dbReference type="Pfam" id="PF07804">
    <property type="entry name" value="HipA_C"/>
    <property type="match status" value="1"/>
</dbReference>
<dbReference type="Proteomes" id="UP000192374">
    <property type="component" value="Unassembled WGS sequence"/>
</dbReference>
<keyword evidence="2" id="KW-0808">Transferase</keyword>
<evidence type="ECO:0000256" key="3">
    <source>
        <dbReference type="ARBA" id="ARBA00022777"/>
    </source>
</evidence>
<evidence type="ECO:0000259" key="5">
    <source>
        <dbReference type="Pfam" id="PF13657"/>
    </source>
</evidence>
<dbReference type="InterPro" id="IPR052028">
    <property type="entry name" value="HipA_Ser/Thr_kinase"/>
</dbReference>
<evidence type="ECO:0000313" key="6">
    <source>
        <dbReference type="EMBL" id="BBY06768.1"/>
    </source>
</evidence>
<protein>
    <submittedName>
        <fullName evidence="7">Protein kinase</fullName>
    </submittedName>
</protein>
<dbReference type="InterPro" id="IPR017508">
    <property type="entry name" value="HipA_N1"/>
</dbReference>
<evidence type="ECO:0000313" key="7">
    <source>
        <dbReference type="EMBL" id="ORB11179.1"/>
    </source>
</evidence>
<keyword evidence="3 7" id="KW-0418">Kinase</keyword>
<dbReference type="GO" id="GO:0005829">
    <property type="term" value="C:cytosol"/>
    <property type="evidence" value="ECO:0007669"/>
    <property type="project" value="TreeGrafter"/>
</dbReference>
<accession>A0A7I7PDS1</accession>
<evidence type="ECO:0000256" key="2">
    <source>
        <dbReference type="ARBA" id="ARBA00022679"/>
    </source>
</evidence>
<evidence type="ECO:0000256" key="1">
    <source>
        <dbReference type="ARBA" id="ARBA00010164"/>
    </source>
</evidence>
<dbReference type="NCBIfam" id="TIGR03071">
    <property type="entry name" value="couple_hipA"/>
    <property type="match status" value="1"/>
</dbReference>
<dbReference type="InterPro" id="IPR012893">
    <property type="entry name" value="HipA-like_C"/>
</dbReference>
<keyword evidence="8" id="KW-1185">Reference proteome</keyword>
<dbReference type="Pfam" id="PF13657">
    <property type="entry name" value="Couple_hipA"/>
    <property type="match status" value="1"/>
</dbReference>
<feature type="domain" description="HipA N-terminal subdomain 1" evidence="5">
    <location>
        <begin position="15"/>
        <end position="119"/>
    </location>
</feature>
<feature type="domain" description="HipA-like C-terminal" evidence="4">
    <location>
        <begin position="158"/>
        <end position="379"/>
    </location>
</feature>
<dbReference type="OrthoDB" id="3182374at2"/>
<gene>
    <name evidence="7" type="ORF">BST37_20525</name>
    <name evidence="6" type="ORF">MNVI_20860</name>
</gene>
<dbReference type="EMBL" id="MVIC01000059">
    <property type="protein sequence ID" value="ORB11179.1"/>
    <property type="molecule type" value="Genomic_DNA"/>
</dbReference>
<sequence>MTTPTRLDLREVAEADVYLGDDLVAHLVRGQRDTISFDYIPDHDSADVPVRERSVSWSLLRTDRYPVITTGGAVPAFFAGLLPEGVRLGVVTSSTKTSADDHLTLLLAIGADTVGNVRVVPSSAESVRPLPMFEPERDTDFRAVFNKLVGSVDADPVGLAGVQPKVSAAMISAPTLTRSGPAILKLNPVEYPLLVENEHFFMSMAAACGLRVATTSLLHDADGRSALLVRRFDRNGLTRIAQEDACQVADIYPASKYRIKAETAIGVLADACARGGGSRAAGVLELLKTVVFSWLIGNGDLHGKNLSIYNPDGAWQPTPAYDLLCTQPYMRWRDPMALSLYGRANRLTRDHVVEAGERLGLRPRATSRTIDSIIDAAQDWPGRCGDIGFDDRQTELLSEMLHNRIGTLKKAEA</sequence>
<evidence type="ECO:0000313" key="9">
    <source>
        <dbReference type="Proteomes" id="UP000466894"/>
    </source>
</evidence>
<dbReference type="GO" id="GO:0004674">
    <property type="term" value="F:protein serine/threonine kinase activity"/>
    <property type="evidence" value="ECO:0007669"/>
    <property type="project" value="TreeGrafter"/>
</dbReference>
<evidence type="ECO:0000313" key="8">
    <source>
        <dbReference type="Proteomes" id="UP000192374"/>
    </source>
</evidence>
<dbReference type="PANTHER" id="PTHR37419">
    <property type="entry name" value="SERINE/THREONINE-PROTEIN KINASE TOXIN HIPA"/>
    <property type="match status" value="1"/>
</dbReference>
<comment type="similarity">
    <text evidence="1">Belongs to the HipA Ser/Thr kinase family.</text>
</comment>
<reference evidence="6" key="3">
    <citation type="submission" date="2020-02" db="EMBL/GenBank/DDBJ databases">
        <authorList>
            <person name="Matsumoto Y."/>
            <person name="Motooka D."/>
            <person name="Nakamura S."/>
        </authorList>
    </citation>
    <scope>NUCLEOTIDE SEQUENCE</scope>
    <source>
        <strain evidence="6">JCM 16367</strain>
    </source>
</reference>
<dbReference type="KEGG" id="mnv:MNVI_20860"/>
<dbReference type="PANTHER" id="PTHR37419:SF1">
    <property type="entry name" value="SERINE_THREONINE-PROTEIN KINASE TOXIN HIPA"/>
    <property type="match status" value="1"/>
</dbReference>
<reference evidence="6 9" key="2">
    <citation type="journal article" date="2019" name="Emerg. Microbes Infect.">
        <title>Comprehensive subspecies identification of 175 nontuberculous mycobacteria species based on 7547 genomic profiles.</title>
        <authorList>
            <person name="Matsumoto Y."/>
            <person name="Kinjo T."/>
            <person name="Motooka D."/>
            <person name="Nabeya D."/>
            <person name="Jung N."/>
            <person name="Uechi K."/>
            <person name="Horii T."/>
            <person name="Iida T."/>
            <person name="Fujita J."/>
            <person name="Nakamura S."/>
        </authorList>
    </citation>
    <scope>NUCLEOTIDE SEQUENCE [LARGE SCALE GENOMIC DNA]</scope>
    <source>
        <strain evidence="6 9">JCM 16367</strain>
    </source>
</reference>
<reference evidence="7 8" key="1">
    <citation type="submission" date="2017-02" db="EMBL/GenBank/DDBJ databases">
        <title>The new phylogeny of genus Mycobacterium.</title>
        <authorList>
            <person name="Tortoli E."/>
            <person name="Trovato A."/>
            <person name="Cirillo D.M."/>
        </authorList>
    </citation>
    <scope>NUCLEOTIDE SEQUENCE [LARGE SCALE GENOMIC DNA]</scope>
    <source>
        <strain evidence="7 8">DSM 45145</strain>
    </source>
</reference>